<dbReference type="Proteomes" id="UP000515908">
    <property type="component" value="Chromosome 05"/>
</dbReference>
<dbReference type="EMBL" id="LR877149">
    <property type="protein sequence ID" value="CAD2215775.1"/>
    <property type="molecule type" value="Genomic_DNA"/>
</dbReference>
<evidence type="ECO:0000256" key="1">
    <source>
        <dbReference type="SAM" id="MobiDB-lite"/>
    </source>
</evidence>
<dbReference type="AlphaFoldDB" id="A0A7G2C8K8"/>
<gene>
    <name evidence="2" type="ORF">ADEAN_000323300</name>
</gene>
<sequence>MQESFLQWKSLTRKKLQHRKEKYNKYVLKVYEKEAQEAKRRMVFYVWKDAAAVKHFQLQTAGKRVFTEMRNKTKLQAFWKERSLTTPTTTTNGVLVKLKRDSFLTWLEAYRNRRADEFYTRHTLKRAFALFKERGNADRDAGKISALHDRIVGKVLLAKWRRKATCALLEKGQSIWEKYTTRFCFDRWKKREHTEKEEWRKIEKFQQETVFPHQAKLCWQRWRREWRMAVQLKTFTSDRETNVQKRAFQIWKKRCTFSKLMKRDLLQFADEVYQRRFIPRRYFSLWRRHHVEAIQRREKEECLRMETTADEKRNRTVVAGCFFHWRTLFFTRTHYHHDTRRIGNHAKWVNQKSKVVVPHKGNGLLHERTLLLFALQKRDALTDHIKHTSREHFYYFHHRTPPSGKSDSPPQQWVSFSLSYAAPKEAIMDHPPHHVVTPHSSPVQSRMYPPRDNPVDTTNTIERRASPVEGLVSTPLPRSSPPDTFQNPPNVSISDISAIKAASPEGKSVLLSRPFTSPNPNNNGNSVSSVSVSSAQKERKLTKHKFVAVSPRRVKQPPATAVGQKAKITPSRRYAAKPSPPADNKKRKTSPRCMACAASS</sequence>
<organism evidence="2 3">
    <name type="scientific">Angomonas deanei</name>
    <dbReference type="NCBI Taxonomy" id="59799"/>
    <lineage>
        <taxon>Eukaryota</taxon>
        <taxon>Discoba</taxon>
        <taxon>Euglenozoa</taxon>
        <taxon>Kinetoplastea</taxon>
        <taxon>Metakinetoplastina</taxon>
        <taxon>Trypanosomatida</taxon>
        <taxon>Trypanosomatidae</taxon>
        <taxon>Strigomonadinae</taxon>
        <taxon>Angomonas</taxon>
    </lineage>
</organism>
<feature type="compositionally biased region" description="Low complexity" evidence="1">
    <location>
        <begin position="436"/>
        <end position="445"/>
    </location>
</feature>
<proteinExistence type="predicted"/>
<reference evidence="2 3" key="1">
    <citation type="submission" date="2020-08" db="EMBL/GenBank/DDBJ databases">
        <authorList>
            <person name="Newling K."/>
            <person name="Davey J."/>
            <person name="Forrester S."/>
        </authorList>
    </citation>
    <scope>NUCLEOTIDE SEQUENCE [LARGE SCALE GENOMIC DNA]</scope>
    <source>
        <strain evidence="3">Crithidia deanei Carvalho (ATCC PRA-265)</strain>
    </source>
</reference>
<evidence type="ECO:0008006" key="4">
    <source>
        <dbReference type="Google" id="ProtNLM"/>
    </source>
</evidence>
<feature type="region of interest" description="Disordered" evidence="1">
    <location>
        <begin position="510"/>
        <end position="600"/>
    </location>
</feature>
<evidence type="ECO:0000313" key="2">
    <source>
        <dbReference type="EMBL" id="CAD2215775.1"/>
    </source>
</evidence>
<feature type="compositionally biased region" description="Low complexity" evidence="1">
    <location>
        <begin position="518"/>
        <end position="534"/>
    </location>
</feature>
<evidence type="ECO:0000313" key="3">
    <source>
        <dbReference type="Proteomes" id="UP000515908"/>
    </source>
</evidence>
<feature type="region of interest" description="Disordered" evidence="1">
    <location>
        <begin position="436"/>
        <end position="491"/>
    </location>
</feature>
<feature type="compositionally biased region" description="Polar residues" evidence="1">
    <location>
        <begin position="481"/>
        <end position="491"/>
    </location>
</feature>
<dbReference type="VEuPathDB" id="TriTrypDB:ADEAN_000323300"/>
<accession>A0A7G2C8K8</accession>
<name>A0A7G2C8K8_9TRYP</name>
<keyword evidence="3" id="KW-1185">Reference proteome</keyword>
<protein>
    <recommendedName>
        <fullName evidence="4">Sfi1 spindle body protein</fullName>
    </recommendedName>
</protein>